<dbReference type="Proteomes" id="UP000654918">
    <property type="component" value="Unassembled WGS sequence"/>
</dbReference>
<evidence type="ECO:0000259" key="3">
    <source>
        <dbReference type="PROSITE" id="PS52004"/>
    </source>
</evidence>
<protein>
    <submittedName>
        <fullName evidence="4">Polyketide synthase</fullName>
    </submittedName>
</protein>
<name>A0A8H6NBZ5_9PEZI</name>
<dbReference type="InterPro" id="IPR016039">
    <property type="entry name" value="Thiolase-like"/>
</dbReference>
<keyword evidence="2" id="KW-0597">Phosphoprotein</keyword>
<evidence type="ECO:0000256" key="2">
    <source>
        <dbReference type="ARBA" id="ARBA00022553"/>
    </source>
</evidence>
<dbReference type="SUPFAM" id="SSF53901">
    <property type="entry name" value="Thiolase-like"/>
    <property type="match status" value="2"/>
</dbReference>
<keyword evidence="1" id="KW-0596">Phosphopantetheine</keyword>
<dbReference type="GO" id="GO:0006633">
    <property type="term" value="P:fatty acid biosynthetic process"/>
    <property type="evidence" value="ECO:0007669"/>
    <property type="project" value="TreeGrafter"/>
</dbReference>
<reference evidence="4" key="1">
    <citation type="journal article" date="2020" name="Phytopathology">
        <title>Genome Sequence Resources of Colletotrichum truncatum, C. plurivorum, C. musicola, and C. sojae: Four Species Pathogenic to Soybean (Glycine max).</title>
        <authorList>
            <person name="Rogerio F."/>
            <person name="Boufleur T.R."/>
            <person name="Ciampi-Guillardi M."/>
            <person name="Sukno S.A."/>
            <person name="Thon M.R."/>
            <person name="Massola Junior N.S."/>
            <person name="Baroncelli R."/>
        </authorList>
    </citation>
    <scope>NUCLEOTIDE SEQUENCE</scope>
    <source>
        <strain evidence="4">LFN00145</strain>
    </source>
</reference>
<comment type="caution">
    <text evidence="4">The sequence shown here is derived from an EMBL/GenBank/DDBJ whole genome shotgun (WGS) entry which is preliminary data.</text>
</comment>
<dbReference type="InterPro" id="IPR050091">
    <property type="entry name" value="PKS_NRPS_Biosynth_Enz"/>
</dbReference>
<keyword evidence="5" id="KW-1185">Reference proteome</keyword>
<dbReference type="SMART" id="SM00825">
    <property type="entry name" value="PKS_KS"/>
    <property type="match status" value="1"/>
</dbReference>
<dbReference type="EMBL" id="WIGO01000145">
    <property type="protein sequence ID" value="KAF6826985.1"/>
    <property type="molecule type" value="Genomic_DNA"/>
</dbReference>
<dbReference type="InterPro" id="IPR014031">
    <property type="entry name" value="Ketoacyl_synth_C"/>
</dbReference>
<dbReference type="Gene3D" id="3.40.47.10">
    <property type="match status" value="2"/>
</dbReference>
<dbReference type="Gene3D" id="3.30.70.3290">
    <property type="match status" value="1"/>
</dbReference>
<sequence>MGLLNVLSNIVFCRSNWKQHGLDLACRPVQSGEVDAAIVASSNIYMSPDHVVDTGSVRKALSPTGLCHTFDVDTDSYIKAKAVSCIICHGTGMPADDATEVMGVGSVFAASRKPDQPLLIGSVKSNIGHSASAAGNSGLIKAILAMEKGVVPGTPPFIKPNPQTKHRQRSFFVSSYAAANEIKNFFVDKKPTPQRPQLLVVTADDANSLKNNIQALSNHLANSRVKFDLPDLAYTLSERRSSGAIKAAVYRGQAPVQRKDEAEADVGILAVDLGAEAVSQYMEKYAGDCWISCFKSHVSVTISGRMSALEGLAADLEAAGHVTKLEQADLA</sequence>
<dbReference type="AlphaFoldDB" id="A0A8H6NBZ5"/>
<feature type="domain" description="Ketosynthase family 3 (KS3)" evidence="3">
    <location>
        <begin position="1"/>
        <end position="189"/>
    </location>
</feature>
<dbReference type="GO" id="GO:0004312">
    <property type="term" value="F:fatty acid synthase activity"/>
    <property type="evidence" value="ECO:0007669"/>
    <property type="project" value="TreeGrafter"/>
</dbReference>
<dbReference type="InterPro" id="IPR016036">
    <property type="entry name" value="Malonyl_transacylase_ACP-bd"/>
</dbReference>
<dbReference type="PROSITE" id="PS52004">
    <property type="entry name" value="KS3_2"/>
    <property type="match status" value="1"/>
</dbReference>
<dbReference type="PANTHER" id="PTHR43775">
    <property type="entry name" value="FATTY ACID SYNTHASE"/>
    <property type="match status" value="1"/>
</dbReference>
<evidence type="ECO:0000313" key="4">
    <source>
        <dbReference type="EMBL" id="KAF6826985.1"/>
    </source>
</evidence>
<organism evidence="4 5">
    <name type="scientific">Colletotrichum plurivorum</name>
    <dbReference type="NCBI Taxonomy" id="2175906"/>
    <lineage>
        <taxon>Eukaryota</taxon>
        <taxon>Fungi</taxon>
        <taxon>Dikarya</taxon>
        <taxon>Ascomycota</taxon>
        <taxon>Pezizomycotina</taxon>
        <taxon>Sordariomycetes</taxon>
        <taxon>Hypocreomycetidae</taxon>
        <taxon>Glomerellales</taxon>
        <taxon>Glomerellaceae</taxon>
        <taxon>Colletotrichum</taxon>
        <taxon>Colletotrichum orchidearum species complex</taxon>
    </lineage>
</organism>
<evidence type="ECO:0000313" key="5">
    <source>
        <dbReference type="Proteomes" id="UP000654918"/>
    </source>
</evidence>
<dbReference type="GO" id="GO:0044550">
    <property type="term" value="P:secondary metabolite biosynthetic process"/>
    <property type="evidence" value="ECO:0007669"/>
    <property type="project" value="TreeGrafter"/>
</dbReference>
<dbReference type="Gene3D" id="3.30.70.250">
    <property type="entry name" value="Malonyl-CoA ACP transacylase, ACP-binding"/>
    <property type="match status" value="1"/>
</dbReference>
<accession>A0A8H6NBZ5</accession>
<dbReference type="SUPFAM" id="SSF55048">
    <property type="entry name" value="Probable ACP-binding domain of malonyl-CoA ACP transacylase"/>
    <property type="match status" value="1"/>
</dbReference>
<evidence type="ECO:0000256" key="1">
    <source>
        <dbReference type="ARBA" id="ARBA00022450"/>
    </source>
</evidence>
<dbReference type="PANTHER" id="PTHR43775:SF18">
    <property type="entry name" value="ENZYME, PUTATIVE (JCVI)-RELATED"/>
    <property type="match status" value="1"/>
</dbReference>
<proteinExistence type="predicted"/>
<dbReference type="InterPro" id="IPR020841">
    <property type="entry name" value="PKS_Beta-ketoAc_synthase_dom"/>
</dbReference>
<dbReference type="Pfam" id="PF02801">
    <property type="entry name" value="Ketoacyl-synt_C"/>
    <property type="match status" value="1"/>
</dbReference>
<gene>
    <name evidence="4" type="ORF">CPLU01_09359</name>
</gene>